<reference evidence="4 5" key="1">
    <citation type="submission" date="2018-05" db="EMBL/GenBank/DDBJ databases">
        <title>Whole genome sequencing for identification of molecular markers to develop diagnostic detection tools for the regulated plant pathogen Lachnellula willkommii.</title>
        <authorList>
            <person name="Giroux E."/>
            <person name="Bilodeau G."/>
        </authorList>
    </citation>
    <scope>NUCLEOTIDE SEQUENCE [LARGE SCALE GENOMIC DNA]</scope>
    <source>
        <strain evidence="4 5">CBS 625.97</strain>
    </source>
</reference>
<feature type="transmembrane region" description="Helical" evidence="2">
    <location>
        <begin position="648"/>
        <end position="667"/>
    </location>
</feature>
<dbReference type="PANTHER" id="PTHR34502">
    <property type="entry name" value="DUF6594 DOMAIN-CONTAINING PROTEIN-RELATED"/>
    <property type="match status" value="1"/>
</dbReference>
<feature type="compositionally biased region" description="Polar residues" evidence="1">
    <location>
        <begin position="183"/>
        <end position="195"/>
    </location>
</feature>
<keyword evidence="2" id="KW-0472">Membrane</keyword>
<sequence length="697" mass="75532">MSSKYSAPSVAPIQEYSSEEDELKGAPSRSKGQDDGPTSETLRHQYRSSHDSIMSPTKANTGKERERERERTKRAHKSSSGGSKHAPKPKPKNISVRRTASTRENGPDGSRPRHRQSHSRRDRDTSSTSSSSEEEMEMEPIQDHRAILAARARLTSPSTLSTSTSLTTSTNKSGGSSGSNSTITQASVTKQSSTGKKPEISKEEAPEAPMSPAVPDAPDVFAFLEEDPSREDVKDGKDEHQDQTEIKEEDDADATPRWAPGHFKDDYVGSSLPPHMSQDASTSSSVSSSFHGDDNFSEPPAEADNGNDTDRSTSPERSVHGQEDEDEEEEEEDENTRDEQETPPPADETSAKVAAQIAAAHQRQNLHGAMHSFGTPNMQRGPANLPHVPSNALSSRHQHQHQSQHRPLPRAEKLPVTGYELLASRLSSHTDGGKIKPMYRKFEALNHRLLLHLQDEISELEEQLHRLDTADTQTRRTERQIIPASRRAAAAAGGELQWHKTDILGRIGYKLAQYNQALASFNTTQSLSSPDPDDISTYRDYLQTAHPIAEAETHFLDPADDLVSISSDHVPPSSSCYSTSQSATSSYPPSSIVSPSKASERSEVSERSEPYPHAELQSILPAHAAALATAILIPILAFTVIPNFIGRIAVTSIAAGGVLGATIQGGFADMGMVLGSEGLMCAGIYGGLMIVVAGIMS</sequence>
<feature type="compositionally biased region" description="Low complexity" evidence="1">
    <location>
        <begin position="277"/>
        <end position="289"/>
    </location>
</feature>
<feature type="compositionally biased region" description="Acidic residues" evidence="1">
    <location>
        <begin position="323"/>
        <end position="336"/>
    </location>
</feature>
<organism evidence="4 5">
    <name type="scientific">Lachnellula cervina</name>
    <dbReference type="NCBI Taxonomy" id="1316786"/>
    <lineage>
        <taxon>Eukaryota</taxon>
        <taxon>Fungi</taxon>
        <taxon>Dikarya</taxon>
        <taxon>Ascomycota</taxon>
        <taxon>Pezizomycotina</taxon>
        <taxon>Leotiomycetes</taxon>
        <taxon>Helotiales</taxon>
        <taxon>Lachnaceae</taxon>
        <taxon>Lachnellula</taxon>
    </lineage>
</organism>
<evidence type="ECO:0000259" key="3">
    <source>
        <dbReference type="Pfam" id="PF20237"/>
    </source>
</evidence>
<dbReference type="InterPro" id="IPR046529">
    <property type="entry name" value="DUF6594"/>
</dbReference>
<keyword evidence="2" id="KW-1133">Transmembrane helix</keyword>
<evidence type="ECO:0000256" key="2">
    <source>
        <dbReference type="SAM" id="Phobius"/>
    </source>
</evidence>
<gene>
    <name evidence="4" type="ORF">LCER1_G000738</name>
</gene>
<feature type="region of interest" description="Disordered" evidence="1">
    <location>
        <begin position="369"/>
        <end position="411"/>
    </location>
</feature>
<dbReference type="AlphaFoldDB" id="A0A7D8YS73"/>
<feature type="compositionally biased region" description="Low complexity" evidence="1">
    <location>
        <begin position="571"/>
        <end position="596"/>
    </location>
</feature>
<accession>A0A7D8YS73</accession>
<name>A0A7D8YS73_9HELO</name>
<dbReference type="EMBL" id="QGMG01000006">
    <property type="protein sequence ID" value="TVY59350.1"/>
    <property type="molecule type" value="Genomic_DNA"/>
</dbReference>
<feature type="compositionally biased region" description="Polar residues" evidence="1">
    <location>
        <begin position="51"/>
        <end position="60"/>
    </location>
</feature>
<dbReference type="Pfam" id="PF20237">
    <property type="entry name" value="DUF6594"/>
    <property type="match status" value="1"/>
</dbReference>
<feature type="compositionally biased region" description="Basic and acidic residues" evidence="1">
    <location>
        <begin position="196"/>
        <end position="205"/>
    </location>
</feature>
<dbReference type="OrthoDB" id="5416037at2759"/>
<feature type="domain" description="DUF6594" evidence="3">
    <location>
        <begin position="419"/>
        <end position="655"/>
    </location>
</feature>
<feature type="region of interest" description="Disordered" evidence="1">
    <location>
        <begin position="1"/>
        <end position="353"/>
    </location>
</feature>
<comment type="caution">
    <text evidence="4">The sequence shown here is derived from an EMBL/GenBank/DDBJ whole genome shotgun (WGS) entry which is preliminary data.</text>
</comment>
<keyword evidence="2" id="KW-0812">Transmembrane</keyword>
<feature type="compositionally biased region" description="Basic and acidic residues" evidence="1">
    <location>
        <begin position="230"/>
        <end position="246"/>
    </location>
</feature>
<dbReference type="Proteomes" id="UP000481288">
    <property type="component" value="Unassembled WGS sequence"/>
</dbReference>
<feature type="compositionally biased region" description="Low complexity" evidence="1">
    <location>
        <begin position="154"/>
        <end position="182"/>
    </location>
</feature>
<protein>
    <recommendedName>
        <fullName evidence="3">DUF6594 domain-containing protein</fullName>
    </recommendedName>
</protein>
<evidence type="ECO:0000313" key="4">
    <source>
        <dbReference type="EMBL" id="TVY59350.1"/>
    </source>
</evidence>
<feature type="transmembrane region" description="Helical" evidence="2">
    <location>
        <begin position="673"/>
        <end position="696"/>
    </location>
</feature>
<feature type="compositionally biased region" description="Basic and acidic residues" evidence="1">
    <location>
        <begin position="61"/>
        <end position="71"/>
    </location>
</feature>
<feature type="compositionally biased region" description="Basic and acidic residues" evidence="1">
    <location>
        <begin position="598"/>
        <end position="610"/>
    </location>
</feature>
<feature type="transmembrane region" description="Helical" evidence="2">
    <location>
        <begin position="620"/>
        <end position="641"/>
    </location>
</feature>
<feature type="region of interest" description="Disordered" evidence="1">
    <location>
        <begin position="571"/>
        <end position="610"/>
    </location>
</feature>
<keyword evidence="5" id="KW-1185">Reference proteome</keyword>
<evidence type="ECO:0000256" key="1">
    <source>
        <dbReference type="SAM" id="MobiDB-lite"/>
    </source>
</evidence>
<feature type="compositionally biased region" description="Basic and acidic residues" evidence="1">
    <location>
        <begin position="308"/>
        <end position="322"/>
    </location>
</feature>
<proteinExistence type="predicted"/>
<evidence type="ECO:0000313" key="5">
    <source>
        <dbReference type="Proteomes" id="UP000481288"/>
    </source>
</evidence>
<feature type="compositionally biased region" description="Basic residues" evidence="1">
    <location>
        <begin position="396"/>
        <end position="408"/>
    </location>
</feature>
<dbReference type="PANTHER" id="PTHR34502:SF6">
    <property type="entry name" value="DUF6594 DOMAIN-CONTAINING PROTEIN"/>
    <property type="match status" value="1"/>
</dbReference>